<keyword evidence="1" id="KW-0732">Signal</keyword>
<sequence length="61" mass="6433">MAAAVLVALLVLSSILLSTYADAITAMLTTVSSQAVEVHCYAAKAAVLWGKMETCKPYNEV</sequence>
<protein>
    <submittedName>
        <fullName evidence="2">Uncharacterized protein</fullName>
    </submittedName>
</protein>
<dbReference type="Proteomes" id="UP000604825">
    <property type="component" value="Unassembled WGS sequence"/>
</dbReference>
<dbReference type="AlphaFoldDB" id="A0A811PTN3"/>
<comment type="caution">
    <text evidence="2">The sequence shown here is derived from an EMBL/GenBank/DDBJ whole genome shotgun (WGS) entry which is preliminary data.</text>
</comment>
<evidence type="ECO:0000256" key="1">
    <source>
        <dbReference type="SAM" id="SignalP"/>
    </source>
</evidence>
<evidence type="ECO:0000313" key="2">
    <source>
        <dbReference type="EMBL" id="CAD6246930.1"/>
    </source>
</evidence>
<dbReference type="EMBL" id="CAJGYO010000007">
    <property type="protein sequence ID" value="CAD6246930.1"/>
    <property type="molecule type" value="Genomic_DNA"/>
</dbReference>
<gene>
    <name evidence="2" type="ORF">NCGR_LOCUS31162</name>
</gene>
<name>A0A811PTN3_9POAL</name>
<evidence type="ECO:0000313" key="3">
    <source>
        <dbReference type="Proteomes" id="UP000604825"/>
    </source>
</evidence>
<organism evidence="2 3">
    <name type="scientific">Miscanthus lutarioriparius</name>
    <dbReference type="NCBI Taxonomy" id="422564"/>
    <lineage>
        <taxon>Eukaryota</taxon>
        <taxon>Viridiplantae</taxon>
        <taxon>Streptophyta</taxon>
        <taxon>Embryophyta</taxon>
        <taxon>Tracheophyta</taxon>
        <taxon>Spermatophyta</taxon>
        <taxon>Magnoliopsida</taxon>
        <taxon>Liliopsida</taxon>
        <taxon>Poales</taxon>
        <taxon>Poaceae</taxon>
        <taxon>PACMAD clade</taxon>
        <taxon>Panicoideae</taxon>
        <taxon>Andropogonodae</taxon>
        <taxon>Andropogoneae</taxon>
        <taxon>Saccharinae</taxon>
        <taxon>Miscanthus</taxon>
    </lineage>
</organism>
<reference evidence="2" key="1">
    <citation type="submission" date="2020-10" db="EMBL/GenBank/DDBJ databases">
        <authorList>
            <person name="Han B."/>
            <person name="Lu T."/>
            <person name="Zhao Q."/>
            <person name="Huang X."/>
            <person name="Zhao Y."/>
        </authorList>
    </citation>
    <scope>NUCLEOTIDE SEQUENCE</scope>
</reference>
<proteinExistence type="predicted"/>
<feature type="chain" id="PRO_5032332861" evidence="1">
    <location>
        <begin position="22"/>
        <end position="61"/>
    </location>
</feature>
<keyword evidence="3" id="KW-1185">Reference proteome</keyword>
<feature type="signal peptide" evidence="1">
    <location>
        <begin position="1"/>
        <end position="21"/>
    </location>
</feature>
<accession>A0A811PTN3</accession>